<protein>
    <submittedName>
        <fullName evidence="1">Uncharacterized protein</fullName>
    </submittedName>
</protein>
<dbReference type="EMBL" id="MU791063">
    <property type="protein sequence ID" value="KAJ3991358.1"/>
    <property type="molecule type" value="Genomic_DNA"/>
</dbReference>
<proteinExistence type="predicted"/>
<comment type="caution">
    <text evidence="1">The sequence shown here is derived from an EMBL/GenBank/DDBJ whole genome shotgun (WGS) entry which is preliminary data.</text>
</comment>
<organism evidence="1 2">
    <name type="scientific">Lentinula boryana</name>
    <dbReference type="NCBI Taxonomy" id="40481"/>
    <lineage>
        <taxon>Eukaryota</taxon>
        <taxon>Fungi</taxon>
        <taxon>Dikarya</taxon>
        <taxon>Basidiomycota</taxon>
        <taxon>Agaricomycotina</taxon>
        <taxon>Agaricomycetes</taxon>
        <taxon>Agaricomycetidae</taxon>
        <taxon>Agaricales</taxon>
        <taxon>Marasmiineae</taxon>
        <taxon>Omphalotaceae</taxon>
        <taxon>Lentinula</taxon>
    </lineage>
</organism>
<feature type="non-terminal residue" evidence="1">
    <location>
        <position position="81"/>
    </location>
</feature>
<evidence type="ECO:0000313" key="2">
    <source>
        <dbReference type="Proteomes" id="UP001163828"/>
    </source>
</evidence>
<name>A0ABQ8PY56_9AGAR</name>
<reference evidence="1" key="1">
    <citation type="submission" date="2022-08" db="EMBL/GenBank/DDBJ databases">
        <authorList>
            <consortium name="DOE Joint Genome Institute"/>
            <person name="Min B."/>
            <person name="Riley R."/>
            <person name="Sierra-Patev S."/>
            <person name="Naranjo-Ortiz M."/>
            <person name="Looney B."/>
            <person name="Konkel Z."/>
            <person name="Slot J.C."/>
            <person name="Sakamoto Y."/>
            <person name="Steenwyk J.L."/>
            <person name="Rokas A."/>
            <person name="Carro J."/>
            <person name="Camarero S."/>
            <person name="Ferreira P."/>
            <person name="Molpeceres G."/>
            <person name="Ruiz-Duenas F.J."/>
            <person name="Serrano A."/>
            <person name="Henrissat B."/>
            <person name="Drula E."/>
            <person name="Hughes K.W."/>
            <person name="Mata J.L."/>
            <person name="Ishikawa N.K."/>
            <person name="Vargas-Isla R."/>
            <person name="Ushijima S."/>
            <person name="Smith C.A."/>
            <person name="Ahrendt S."/>
            <person name="Andreopoulos W."/>
            <person name="He G."/>
            <person name="Labutti K."/>
            <person name="Lipzen A."/>
            <person name="Ng V."/>
            <person name="Sandor L."/>
            <person name="Barry K."/>
            <person name="Martinez A.T."/>
            <person name="Xiao Y."/>
            <person name="Gibbons J.G."/>
            <person name="Terashima K."/>
            <person name="Hibbett D.S."/>
            <person name="Grigoriev I.V."/>
        </authorList>
    </citation>
    <scope>NUCLEOTIDE SEQUENCE</scope>
    <source>
        <strain evidence="1">TFB10827</strain>
    </source>
</reference>
<gene>
    <name evidence="1" type="ORF">F5050DRAFT_1534776</name>
</gene>
<evidence type="ECO:0000313" key="1">
    <source>
        <dbReference type="EMBL" id="KAJ3991358.1"/>
    </source>
</evidence>
<sequence>VTNNSIRKTTERFQRSNETISKSFKAVLFALVHPDFRSSILKLPSANSIPEHIRNDPKLFPFFKDCLGAADCSHVPVHPPS</sequence>
<feature type="non-terminal residue" evidence="1">
    <location>
        <position position="1"/>
    </location>
</feature>
<keyword evidence="2" id="KW-1185">Reference proteome</keyword>
<accession>A0ABQ8PY56</accession>
<dbReference type="Proteomes" id="UP001163828">
    <property type="component" value="Unassembled WGS sequence"/>
</dbReference>